<feature type="domain" description="Translation initiation factor 5A-like N-terminal" evidence="1">
    <location>
        <begin position="16"/>
        <end position="69"/>
    </location>
</feature>
<dbReference type="Proteomes" id="UP000605986">
    <property type="component" value="Unassembled WGS sequence"/>
</dbReference>
<dbReference type="SUPFAM" id="SSF50104">
    <property type="entry name" value="Translation proteins SH3-like domain"/>
    <property type="match status" value="1"/>
</dbReference>
<sequence>MSDDEFHAKFEQVLPTKTKVCSELQVGDHVLLKSSPCKIGELSNSGPDVHIVGIDIFTGEKIEDTARSTECMDIPEVHRGDYAMMNKGTRPTSS</sequence>
<dbReference type="OrthoDB" id="9975114at2759"/>
<name>A0A8H4JSC9_9HYPO</name>
<dbReference type="GO" id="GO:0003723">
    <property type="term" value="F:RNA binding"/>
    <property type="evidence" value="ECO:0007669"/>
    <property type="project" value="InterPro"/>
</dbReference>
<dbReference type="GO" id="GO:0043022">
    <property type="term" value="F:ribosome binding"/>
    <property type="evidence" value="ECO:0007669"/>
    <property type="project" value="InterPro"/>
</dbReference>
<keyword evidence="2" id="KW-0648">Protein biosynthesis</keyword>
<protein>
    <submittedName>
        <fullName evidence="2">Eukaryotic translation initiation factor 5a</fullName>
    </submittedName>
</protein>
<gene>
    <name evidence="2" type="ORF">F53441_13401</name>
</gene>
<keyword evidence="2" id="KW-0396">Initiation factor</keyword>
<evidence type="ECO:0000259" key="1">
    <source>
        <dbReference type="Pfam" id="PF21485"/>
    </source>
</evidence>
<dbReference type="Pfam" id="PF21485">
    <property type="entry name" value="IF5A-like_N"/>
    <property type="match status" value="1"/>
</dbReference>
<keyword evidence="3" id="KW-1185">Reference proteome</keyword>
<dbReference type="GO" id="GO:0045901">
    <property type="term" value="P:positive regulation of translational elongation"/>
    <property type="evidence" value="ECO:0007669"/>
    <property type="project" value="InterPro"/>
</dbReference>
<dbReference type="EMBL" id="JAADJG010000830">
    <property type="protein sequence ID" value="KAF4435893.1"/>
    <property type="molecule type" value="Genomic_DNA"/>
</dbReference>
<proteinExistence type="predicted"/>
<comment type="caution">
    <text evidence="2">The sequence shown here is derived from an EMBL/GenBank/DDBJ whole genome shotgun (WGS) entry which is preliminary data.</text>
</comment>
<dbReference type="GO" id="GO:0003746">
    <property type="term" value="F:translation elongation factor activity"/>
    <property type="evidence" value="ECO:0007669"/>
    <property type="project" value="InterPro"/>
</dbReference>
<dbReference type="InterPro" id="IPR048670">
    <property type="entry name" value="IF5A-like_N"/>
</dbReference>
<evidence type="ECO:0000313" key="3">
    <source>
        <dbReference type="Proteomes" id="UP000605986"/>
    </source>
</evidence>
<dbReference type="InterPro" id="IPR008991">
    <property type="entry name" value="Translation_prot_SH3-like_sf"/>
</dbReference>
<dbReference type="InterPro" id="IPR014722">
    <property type="entry name" value="Rib_uL2_dom2"/>
</dbReference>
<dbReference type="PANTHER" id="PTHR11673">
    <property type="entry name" value="TRANSLATION INITIATION FACTOR 5A FAMILY MEMBER"/>
    <property type="match status" value="1"/>
</dbReference>
<dbReference type="AlphaFoldDB" id="A0A8H4JSC9"/>
<evidence type="ECO:0000313" key="2">
    <source>
        <dbReference type="EMBL" id="KAF4435893.1"/>
    </source>
</evidence>
<reference evidence="2" key="1">
    <citation type="submission" date="2020-01" db="EMBL/GenBank/DDBJ databases">
        <title>Identification and distribution of gene clusters putatively required for synthesis of sphingolipid metabolism inhibitors in phylogenetically diverse species of the filamentous fungus Fusarium.</title>
        <authorList>
            <person name="Kim H.-S."/>
            <person name="Busman M."/>
            <person name="Brown D.W."/>
            <person name="Divon H."/>
            <person name="Uhlig S."/>
            <person name="Proctor R.H."/>
        </authorList>
    </citation>
    <scope>NUCLEOTIDE SEQUENCE</scope>
    <source>
        <strain evidence="2">NRRL 53441</strain>
    </source>
</reference>
<dbReference type="GO" id="GO:0003743">
    <property type="term" value="F:translation initiation factor activity"/>
    <property type="evidence" value="ECO:0007669"/>
    <property type="project" value="UniProtKB-KW"/>
</dbReference>
<dbReference type="InterPro" id="IPR001884">
    <property type="entry name" value="IF5A-like"/>
</dbReference>
<organism evidence="2 3">
    <name type="scientific">Fusarium austroafricanum</name>
    <dbReference type="NCBI Taxonomy" id="2364996"/>
    <lineage>
        <taxon>Eukaryota</taxon>
        <taxon>Fungi</taxon>
        <taxon>Dikarya</taxon>
        <taxon>Ascomycota</taxon>
        <taxon>Pezizomycotina</taxon>
        <taxon>Sordariomycetes</taxon>
        <taxon>Hypocreomycetidae</taxon>
        <taxon>Hypocreales</taxon>
        <taxon>Nectriaceae</taxon>
        <taxon>Fusarium</taxon>
        <taxon>Fusarium concolor species complex</taxon>
    </lineage>
</organism>
<dbReference type="Gene3D" id="2.30.30.30">
    <property type="match status" value="1"/>
</dbReference>
<accession>A0A8H4JSC9</accession>